<evidence type="ECO:0000256" key="14">
    <source>
        <dbReference type="ARBA" id="ARBA00041592"/>
    </source>
</evidence>
<proteinExistence type="inferred from homology"/>
<keyword evidence="8 18" id="KW-0460">Magnesium</keyword>
<dbReference type="GO" id="GO:0046872">
    <property type="term" value="F:metal ion binding"/>
    <property type="evidence" value="ECO:0007669"/>
    <property type="project" value="UniProtKB-KW"/>
</dbReference>
<dbReference type="NCBIfam" id="TIGR00586">
    <property type="entry name" value="mutt"/>
    <property type="match status" value="1"/>
</dbReference>
<evidence type="ECO:0000256" key="12">
    <source>
        <dbReference type="ARBA" id="ARBA00038905"/>
    </source>
</evidence>
<dbReference type="InterPro" id="IPR015797">
    <property type="entry name" value="NUDIX_hydrolase-like_dom_sf"/>
</dbReference>
<comment type="catalytic activity">
    <reaction evidence="11">
        <text>8-oxo-GTP + H2O = 8-oxo-GMP + diphosphate + H(+)</text>
        <dbReference type="Rhea" id="RHEA:67616"/>
        <dbReference type="ChEBI" id="CHEBI:15377"/>
        <dbReference type="ChEBI" id="CHEBI:15378"/>
        <dbReference type="ChEBI" id="CHEBI:33019"/>
        <dbReference type="ChEBI" id="CHEBI:143553"/>
        <dbReference type="ChEBI" id="CHEBI:145694"/>
    </reaction>
</comment>
<feature type="binding site" evidence="17">
    <location>
        <position position="35"/>
    </location>
    <ligand>
        <name>8-oxo-dGTP</name>
        <dbReference type="ChEBI" id="CHEBI:77896"/>
    </ligand>
</feature>
<feature type="binding site" evidence="18">
    <location>
        <position position="64"/>
    </location>
    <ligand>
        <name>Mg(2+)</name>
        <dbReference type="ChEBI" id="CHEBI:18420"/>
    </ligand>
</feature>
<keyword evidence="21" id="KW-1185">Reference proteome</keyword>
<comment type="caution">
    <text evidence="20">The sequence shown here is derived from an EMBL/GenBank/DDBJ whole genome shotgun (WGS) entry which is preliminary data.</text>
</comment>
<dbReference type="GO" id="GO:0044716">
    <property type="term" value="F:8-oxo-GDP phosphatase activity"/>
    <property type="evidence" value="ECO:0007669"/>
    <property type="project" value="TreeGrafter"/>
</dbReference>
<evidence type="ECO:0000256" key="4">
    <source>
        <dbReference type="ARBA" id="ARBA00022705"/>
    </source>
</evidence>
<dbReference type="InterPro" id="IPR003561">
    <property type="entry name" value="Mutator_MutT"/>
</dbReference>
<dbReference type="GO" id="GO:0009228">
    <property type="term" value="P:thiamine biosynthetic process"/>
    <property type="evidence" value="ECO:0007669"/>
    <property type="project" value="UniProtKB-KW"/>
</dbReference>
<dbReference type="Pfam" id="PF02581">
    <property type="entry name" value="TMP-TENI"/>
    <property type="match status" value="1"/>
</dbReference>
<comment type="similarity">
    <text evidence="2">Belongs to the Nudix hydrolase family.</text>
</comment>
<dbReference type="SUPFAM" id="SSF51391">
    <property type="entry name" value="Thiamin phosphate synthase"/>
    <property type="match status" value="1"/>
</dbReference>
<dbReference type="GO" id="GO:0006260">
    <property type="term" value="P:DNA replication"/>
    <property type="evidence" value="ECO:0007669"/>
    <property type="project" value="UniProtKB-KW"/>
</dbReference>
<dbReference type="PROSITE" id="PS51462">
    <property type="entry name" value="NUDIX"/>
    <property type="match status" value="1"/>
</dbReference>
<dbReference type="PANTHER" id="PTHR47707:SF1">
    <property type="entry name" value="NUDIX HYDROLASE FAMILY PROTEIN"/>
    <property type="match status" value="1"/>
</dbReference>
<evidence type="ECO:0000256" key="8">
    <source>
        <dbReference type="ARBA" id="ARBA00022842"/>
    </source>
</evidence>
<dbReference type="EMBL" id="JAJVKT010000017">
    <property type="protein sequence ID" value="MCE7509781.1"/>
    <property type="molecule type" value="Genomic_DNA"/>
</dbReference>
<evidence type="ECO:0000256" key="17">
    <source>
        <dbReference type="PIRSR" id="PIRSR603561-1"/>
    </source>
</evidence>
<dbReference type="AlphaFoldDB" id="A0A9Q3W6Q1"/>
<dbReference type="RefSeq" id="WP_080531405.1">
    <property type="nucleotide sequence ID" value="NZ_CBDDTQ010000006.1"/>
</dbReference>
<evidence type="ECO:0000256" key="18">
    <source>
        <dbReference type="PIRSR" id="PIRSR603561-2"/>
    </source>
</evidence>
<evidence type="ECO:0000256" key="15">
    <source>
        <dbReference type="ARBA" id="ARBA00041979"/>
    </source>
</evidence>
<dbReference type="CDD" id="cd03425">
    <property type="entry name" value="NUDIX_MutT_NudA_like"/>
    <property type="match status" value="1"/>
</dbReference>
<accession>A0A9Q3W6Q1</accession>
<dbReference type="InterPro" id="IPR047127">
    <property type="entry name" value="MutT-like"/>
</dbReference>
<dbReference type="EC" id="3.6.1.55" evidence="12"/>
<dbReference type="PANTHER" id="PTHR47707">
    <property type="entry name" value="8-OXO-DGTP DIPHOSPHATASE"/>
    <property type="match status" value="1"/>
</dbReference>
<feature type="binding site" evidence="17">
    <location>
        <position position="126"/>
    </location>
    <ligand>
        <name>8-oxo-dGTP</name>
        <dbReference type="ChEBI" id="CHEBI:77896"/>
    </ligand>
</feature>
<evidence type="ECO:0000256" key="10">
    <source>
        <dbReference type="ARBA" id="ARBA00035861"/>
    </source>
</evidence>
<keyword evidence="5 18" id="KW-0479">Metal-binding</keyword>
<evidence type="ECO:0000256" key="13">
    <source>
        <dbReference type="ARBA" id="ARBA00040794"/>
    </source>
</evidence>
<keyword evidence="9" id="KW-0234">DNA repair</keyword>
<organism evidence="20 21">
    <name type="scientific">Alloalcanivorax xenomutans</name>
    <dbReference type="NCBI Taxonomy" id="1094342"/>
    <lineage>
        <taxon>Bacteria</taxon>
        <taxon>Pseudomonadati</taxon>
        <taxon>Pseudomonadota</taxon>
        <taxon>Gammaproteobacteria</taxon>
        <taxon>Oceanospirillales</taxon>
        <taxon>Alcanivoracaceae</taxon>
        <taxon>Alloalcanivorax</taxon>
    </lineage>
</organism>
<feature type="binding site" evidence="17">
    <location>
        <begin position="41"/>
        <end position="44"/>
    </location>
    <ligand>
        <name>8-oxo-dGTP</name>
        <dbReference type="ChEBI" id="CHEBI:77896"/>
    </ligand>
</feature>
<dbReference type="PRINTS" id="PR00502">
    <property type="entry name" value="NUDIXFAMILY"/>
</dbReference>
<comment type="cofactor">
    <cofactor evidence="1 18">
        <name>Mg(2+)</name>
        <dbReference type="ChEBI" id="CHEBI:18420"/>
    </cofactor>
</comment>
<feature type="binding site" evidence="18">
    <location>
        <position position="44"/>
    </location>
    <ligand>
        <name>Mg(2+)</name>
        <dbReference type="ChEBI" id="CHEBI:18420"/>
    </ligand>
</feature>
<dbReference type="InterPro" id="IPR036206">
    <property type="entry name" value="ThiamineP_synth_sf"/>
</dbReference>
<evidence type="ECO:0000256" key="5">
    <source>
        <dbReference type="ARBA" id="ARBA00022723"/>
    </source>
</evidence>
<dbReference type="Gene3D" id="3.90.79.10">
    <property type="entry name" value="Nucleoside Triphosphate Pyrophosphohydrolase"/>
    <property type="match status" value="1"/>
</dbReference>
<sequence>MSDSHESLPEITVVAGIIRDGDGRLCLSRRPEHKHQGGLWEFPGGKVEPGEALDVALARELHEELGLDVTGCEPFMTVRHRYPDLKVTLHFREVRRYSGEPHGREGQPVEWVPLADITERAFPAANRPVALALRLPPEWVVVPEGLEEPAVVQGLERLDPRRQGVYLRGWSQDPALPRLAACCRERGLPFWVRDDAALAAREGAAGLHLSRRALMAASTVELNGFTGVISAACHDAAALEQALALDIPMAVVSPVAATATHPDVAPMGWDGFATLTEGRPLVFYALGGLSPDDLSTAREHGAYGVAGIRAFWPGVD</sequence>
<evidence type="ECO:0000256" key="3">
    <source>
        <dbReference type="ARBA" id="ARBA00022457"/>
    </source>
</evidence>
<keyword evidence="4" id="KW-0235">DNA replication</keyword>
<dbReference type="Gene3D" id="3.20.20.70">
    <property type="entry name" value="Aldolase class I"/>
    <property type="match status" value="1"/>
</dbReference>
<gene>
    <name evidence="20" type="ORF">LZG35_14140</name>
</gene>
<dbReference type="FunFam" id="3.90.79.10:FF:000014">
    <property type="entry name" value="8-oxo-dGTP diphosphatase MutT"/>
    <property type="match status" value="1"/>
</dbReference>
<dbReference type="Proteomes" id="UP001107961">
    <property type="component" value="Unassembled WGS sequence"/>
</dbReference>
<feature type="binding site" evidence="17">
    <location>
        <position position="30"/>
    </location>
    <ligand>
        <name>8-oxo-dGTP</name>
        <dbReference type="ChEBI" id="CHEBI:77896"/>
    </ligand>
</feature>
<dbReference type="GO" id="GO:0035539">
    <property type="term" value="F:8-oxo-7,8-dihydrodeoxyguanosine triphosphate pyrophosphatase activity"/>
    <property type="evidence" value="ECO:0007669"/>
    <property type="project" value="UniProtKB-EC"/>
</dbReference>
<dbReference type="NCBIfam" id="NF006530">
    <property type="entry name" value="PRK08999.1"/>
    <property type="match status" value="1"/>
</dbReference>
<dbReference type="KEGG" id="axe:P40_16390"/>
<evidence type="ECO:0000259" key="19">
    <source>
        <dbReference type="PROSITE" id="PS51462"/>
    </source>
</evidence>
<evidence type="ECO:0000256" key="16">
    <source>
        <dbReference type="ARBA" id="ARBA00042798"/>
    </source>
</evidence>
<name>A0A9Q3W6Q1_9GAMM</name>
<dbReference type="GO" id="GO:0008413">
    <property type="term" value="F:8-oxo-7,8-dihydroguanosine triphosphate pyrophosphatase activity"/>
    <property type="evidence" value="ECO:0007669"/>
    <property type="project" value="InterPro"/>
</dbReference>
<dbReference type="Pfam" id="PF14815">
    <property type="entry name" value="NUDIX_4"/>
    <property type="match status" value="1"/>
</dbReference>
<dbReference type="GO" id="GO:0006281">
    <property type="term" value="P:DNA repair"/>
    <property type="evidence" value="ECO:0007669"/>
    <property type="project" value="UniProtKB-KW"/>
</dbReference>
<evidence type="ECO:0000256" key="9">
    <source>
        <dbReference type="ARBA" id="ARBA00023204"/>
    </source>
</evidence>
<dbReference type="InterPro" id="IPR022998">
    <property type="entry name" value="ThiamineP_synth_TenI"/>
</dbReference>
<evidence type="ECO:0000256" key="11">
    <source>
        <dbReference type="ARBA" id="ARBA00036904"/>
    </source>
</evidence>
<comment type="catalytic activity">
    <reaction evidence="10">
        <text>8-oxo-dGTP + H2O = 8-oxo-dGMP + diphosphate + H(+)</text>
        <dbReference type="Rhea" id="RHEA:31575"/>
        <dbReference type="ChEBI" id="CHEBI:15377"/>
        <dbReference type="ChEBI" id="CHEBI:15378"/>
        <dbReference type="ChEBI" id="CHEBI:33019"/>
        <dbReference type="ChEBI" id="CHEBI:63224"/>
        <dbReference type="ChEBI" id="CHEBI:77896"/>
        <dbReference type="EC" id="3.6.1.55"/>
    </reaction>
</comment>
<keyword evidence="3" id="KW-0515">Mutator protein</keyword>
<dbReference type="SUPFAM" id="SSF55811">
    <property type="entry name" value="Nudix"/>
    <property type="match status" value="1"/>
</dbReference>
<dbReference type="PROSITE" id="PS00893">
    <property type="entry name" value="NUDIX_BOX"/>
    <property type="match status" value="1"/>
</dbReference>
<dbReference type="InterPro" id="IPR029119">
    <property type="entry name" value="MutY_C"/>
</dbReference>
<evidence type="ECO:0000313" key="21">
    <source>
        <dbReference type="Proteomes" id="UP001107961"/>
    </source>
</evidence>
<keyword evidence="7 20" id="KW-0378">Hydrolase</keyword>
<dbReference type="InterPro" id="IPR020476">
    <property type="entry name" value="Nudix_hydrolase"/>
</dbReference>
<evidence type="ECO:0000256" key="2">
    <source>
        <dbReference type="ARBA" id="ARBA00005582"/>
    </source>
</evidence>
<evidence type="ECO:0000256" key="1">
    <source>
        <dbReference type="ARBA" id="ARBA00001946"/>
    </source>
</evidence>
<feature type="domain" description="Nudix hydrolase" evidence="19">
    <location>
        <begin position="8"/>
        <end position="135"/>
    </location>
</feature>
<dbReference type="InterPro" id="IPR000086">
    <property type="entry name" value="NUDIX_hydrolase_dom"/>
</dbReference>
<dbReference type="InterPro" id="IPR013785">
    <property type="entry name" value="Aldolase_TIM"/>
</dbReference>
<dbReference type="InterPro" id="IPR020084">
    <property type="entry name" value="NUDIX_hydrolase_CS"/>
</dbReference>
<evidence type="ECO:0000256" key="7">
    <source>
        <dbReference type="ARBA" id="ARBA00022801"/>
    </source>
</evidence>
<protein>
    <recommendedName>
        <fullName evidence="13">8-oxo-dGTP diphosphatase</fullName>
        <ecNumber evidence="12">3.6.1.55</ecNumber>
    </recommendedName>
    <alternativeName>
        <fullName evidence="16">7,8-dihydro-8-oxoguanine-triphosphatase</fullName>
    </alternativeName>
    <alternativeName>
        <fullName evidence="15">Mutator protein MutT</fullName>
    </alternativeName>
    <alternativeName>
        <fullName evidence="14">dGTP pyrophosphohydrolase</fullName>
    </alternativeName>
</protein>
<dbReference type="GO" id="GO:0044715">
    <property type="term" value="F:8-oxo-dGDP phosphatase activity"/>
    <property type="evidence" value="ECO:0007669"/>
    <property type="project" value="TreeGrafter"/>
</dbReference>
<evidence type="ECO:0000256" key="6">
    <source>
        <dbReference type="ARBA" id="ARBA00022763"/>
    </source>
</evidence>
<keyword evidence="6" id="KW-0227">DNA damage</keyword>
<reference evidence="20" key="1">
    <citation type="submission" date="2022-01" db="EMBL/GenBank/DDBJ databases">
        <authorList>
            <person name="Karlyshev A.V."/>
            <person name="Jaspars M."/>
        </authorList>
    </citation>
    <scope>NUCLEOTIDE SEQUENCE</scope>
    <source>
        <strain evidence="20">AGSA3-2</strain>
    </source>
</reference>
<evidence type="ECO:0000313" key="20">
    <source>
        <dbReference type="EMBL" id="MCE7509781.1"/>
    </source>
</evidence>